<evidence type="ECO:0000256" key="4">
    <source>
        <dbReference type="ARBA" id="ARBA00023136"/>
    </source>
</evidence>
<feature type="transmembrane region" description="Helical" evidence="6">
    <location>
        <begin position="788"/>
        <end position="809"/>
    </location>
</feature>
<evidence type="ECO:0000313" key="9">
    <source>
        <dbReference type="EMBL" id="KAL1409882.1"/>
    </source>
</evidence>
<dbReference type="PANTHER" id="PTHR47804:SF3">
    <property type="entry name" value="PROTEIN BRE4"/>
    <property type="match status" value="1"/>
</dbReference>
<dbReference type="InterPro" id="IPR049453">
    <property type="entry name" value="Memb_transporter_dom"/>
</dbReference>
<feature type="transmembrane region" description="Helical" evidence="6">
    <location>
        <begin position="685"/>
        <end position="704"/>
    </location>
</feature>
<feature type="transmembrane region" description="Helical" evidence="6">
    <location>
        <begin position="42"/>
        <end position="61"/>
    </location>
</feature>
<sequence>MSSTTPTGTSADSSTVVPTTGRRHAFSLNARLPPWASKARPMLAPVLTAFLSFVFVVVHPLNHLAGEYSFLVYTSVILFYFPQGRVSQQLESNTVNFIGALCGLTWATIGVAIAASCGKTYGSDSPQSRAVLAVWLAILSVVCGFLRSCYPRLNIACRAAMFNPIFLLTASQKITKFKSHLFLDQFFVALFAYAFATVSGVLFSEHSSSPLLGQHLFKTVKTACELIPASLGTILDLDPETPPEASSNSKEASGTASGSAPSAPSAKELEESLEKPSARTRQQQLARKLRAEIATTRATHASYMLDIVHARQKPAALEPIIHILARLQRNPLLGPTGHVPAWQGSPSLAADGSPENAHETPEITGSDHYIDGAQLAHHLSRVATHTQPRHASGNSRNSRGRGGPYVDPARAKLTMACTDLSDSIVAAMTSAAAQMSEACDWHWGMDDHKDPVEVKAQLQTSLKDLQRHLSGIIDTTDLVNELHKSTSTATLASRLSARGVVWEDEIPTTADWLDEEDRFRIAFYMIALLDLAKDTQHLLGYAVHLRQGAQPKRWIFPAIVWPWTKAPEMARPSVGETRAEAEVADDDERAEDLDFVHTLLRESRPVRVRTEPTFSGRLVSAWRSIWDRQAVVVARVLVSKALHSLKHSHHVLFAVKQTIGISLLSVPAFMPEGNSGRHWYDKSRGAWMVVSFMYVLEVTTGATLRIGFYRTLGTLIGAVVGYVCTRIAGTNPYGLVALATACAVPISYGVLFSHVAPMAIVTGITLPPIMFIQYLGLSGGLSEFTLAWMRFVDIVIGIGAAIVIGSWLWPIHARVQYFGAVAQTMDQVTEYYLRMSRDLLRPSLVYQANSKQYSMVEASVRRNIARSRTLVEIQRRELSLLPRPVKLYAEVIDLTERLIETFGEIRTLRFSLPRKATVLDVLSSRRELISAILVCIWAVGQSFRSRSPLPQVLPSPRVPLGEVMDATDEHARQVRVLRARDNMRRRAAAAGEAEVEPAPEDDGAGESANRAELAVLYGMAENEALGEAINCIDELLAAARTLFGTQSFLDIHTSQPL</sequence>
<organism evidence="9 10">
    <name type="scientific">Vanrija albida</name>
    <dbReference type="NCBI Taxonomy" id="181172"/>
    <lineage>
        <taxon>Eukaryota</taxon>
        <taxon>Fungi</taxon>
        <taxon>Dikarya</taxon>
        <taxon>Basidiomycota</taxon>
        <taxon>Agaricomycotina</taxon>
        <taxon>Tremellomycetes</taxon>
        <taxon>Trichosporonales</taxon>
        <taxon>Trichosporonaceae</taxon>
        <taxon>Vanrija</taxon>
    </lineage>
</organism>
<dbReference type="PANTHER" id="PTHR47804">
    <property type="entry name" value="60S RIBOSOMAL PROTEIN L19"/>
    <property type="match status" value="1"/>
</dbReference>
<feature type="transmembrane region" description="Helical" evidence="6">
    <location>
        <begin position="182"/>
        <end position="203"/>
    </location>
</feature>
<evidence type="ECO:0000256" key="1">
    <source>
        <dbReference type="ARBA" id="ARBA00004141"/>
    </source>
</evidence>
<dbReference type="EMBL" id="JBBXJM010000003">
    <property type="protein sequence ID" value="KAL1409882.1"/>
    <property type="molecule type" value="Genomic_DNA"/>
</dbReference>
<accession>A0ABR3Q5Z1</accession>
<feature type="domain" description="DUF2421" evidence="7">
    <location>
        <begin position="821"/>
        <end position="957"/>
    </location>
</feature>
<feature type="transmembrane region" description="Helical" evidence="6">
    <location>
        <begin position="130"/>
        <end position="147"/>
    </location>
</feature>
<dbReference type="Proteomes" id="UP001565368">
    <property type="component" value="Unassembled WGS sequence"/>
</dbReference>
<feature type="transmembrane region" description="Helical" evidence="6">
    <location>
        <begin position="97"/>
        <end position="118"/>
    </location>
</feature>
<dbReference type="InterPro" id="IPR052430">
    <property type="entry name" value="IVT-Associated"/>
</dbReference>
<keyword evidence="2 6" id="KW-0812">Transmembrane</keyword>
<evidence type="ECO:0000259" key="7">
    <source>
        <dbReference type="Pfam" id="PF10334"/>
    </source>
</evidence>
<comment type="caution">
    <text evidence="9">The sequence shown here is derived from an EMBL/GenBank/DDBJ whole genome shotgun (WGS) entry which is preliminary data.</text>
</comment>
<feature type="compositionally biased region" description="Acidic residues" evidence="5">
    <location>
        <begin position="993"/>
        <end position="1004"/>
    </location>
</feature>
<feature type="compositionally biased region" description="Basic and acidic residues" evidence="5">
    <location>
        <begin position="267"/>
        <end position="277"/>
    </location>
</feature>
<evidence type="ECO:0000256" key="5">
    <source>
        <dbReference type="SAM" id="MobiDB-lite"/>
    </source>
</evidence>
<evidence type="ECO:0000313" key="10">
    <source>
        <dbReference type="Proteomes" id="UP001565368"/>
    </source>
</evidence>
<dbReference type="RefSeq" id="XP_069209826.1">
    <property type="nucleotide sequence ID" value="XM_069352408.1"/>
</dbReference>
<reference evidence="9 10" key="1">
    <citation type="submission" date="2023-08" db="EMBL/GenBank/DDBJ databases">
        <title>Annotated Genome Sequence of Vanrija albida AlHP1.</title>
        <authorList>
            <person name="Herzog R."/>
        </authorList>
    </citation>
    <scope>NUCLEOTIDE SEQUENCE [LARGE SCALE GENOMIC DNA]</scope>
    <source>
        <strain evidence="9 10">AlHP1</strain>
    </source>
</reference>
<keyword evidence="10" id="KW-1185">Reference proteome</keyword>
<feature type="region of interest" description="Disordered" evidence="5">
    <location>
        <begin position="238"/>
        <end position="288"/>
    </location>
</feature>
<evidence type="ECO:0008006" key="11">
    <source>
        <dbReference type="Google" id="ProtNLM"/>
    </source>
</evidence>
<evidence type="ECO:0000256" key="3">
    <source>
        <dbReference type="ARBA" id="ARBA00022989"/>
    </source>
</evidence>
<dbReference type="Pfam" id="PF10334">
    <property type="entry name" value="BRE4"/>
    <property type="match status" value="1"/>
</dbReference>
<keyword evidence="4 6" id="KW-0472">Membrane</keyword>
<name>A0ABR3Q5Z1_9TREE</name>
<feature type="domain" description="Integral membrane bound transporter" evidence="8">
    <location>
        <begin position="678"/>
        <end position="804"/>
    </location>
</feature>
<feature type="region of interest" description="Disordered" evidence="5">
    <location>
        <begin position="988"/>
        <end position="1007"/>
    </location>
</feature>
<feature type="region of interest" description="Disordered" evidence="5">
    <location>
        <begin position="382"/>
        <end position="407"/>
    </location>
</feature>
<evidence type="ECO:0000259" key="8">
    <source>
        <dbReference type="Pfam" id="PF13515"/>
    </source>
</evidence>
<feature type="compositionally biased region" description="Low complexity" evidence="5">
    <location>
        <begin position="252"/>
        <end position="266"/>
    </location>
</feature>
<feature type="transmembrane region" description="Helical" evidence="6">
    <location>
        <begin position="734"/>
        <end position="751"/>
    </location>
</feature>
<dbReference type="Pfam" id="PF13515">
    <property type="entry name" value="FUSC_2"/>
    <property type="match status" value="1"/>
</dbReference>
<evidence type="ECO:0000256" key="2">
    <source>
        <dbReference type="ARBA" id="ARBA00022692"/>
    </source>
</evidence>
<feature type="region of interest" description="Disordered" evidence="5">
    <location>
        <begin position="343"/>
        <end position="366"/>
    </location>
</feature>
<comment type="subcellular location">
    <subcellularLocation>
        <location evidence="1">Membrane</location>
        <topology evidence="1">Multi-pass membrane protein</topology>
    </subcellularLocation>
</comment>
<proteinExistence type="predicted"/>
<gene>
    <name evidence="9" type="ORF">Q8F55_003881</name>
</gene>
<dbReference type="GeneID" id="95984924"/>
<dbReference type="InterPro" id="IPR018820">
    <property type="entry name" value="BRE4-related_DUF2421"/>
</dbReference>
<feature type="transmembrane region" description="Helical" evidence="6">
    <location>
        <begin position="758"/>
        <end position="776"/>
    </location>
</feature>
<feature type="transmembrane region" description="Helical" evidence="6">
    <location>
        <begin position="68"/>
        <end position="85"/>
    </location>
</feature>
<protein>
    <recommendedName>
        <fullName evidence="11">ER transporter 6TM N-terminal domain-containing protein</fullName>
    </recommendedName>
</protein>
<evidence type="ECO:0000256" key="6">
    <source>
        <dbReference type="SAM" id="Phobius"/>
    </source>
</evidence>
<keyword evidence="3 6" id="KW-1133">Transmembrane helix</keyword>